<reference evidence="1 2" key="1">
    <citation type="journal article" date="2018" name="Mol. Biol. Evol.">
        <title>Broad Genomic Sampling Reveals a Smut Pathogenic Ancestry of the Fungal Clade Ustilaginomycotina.</title>
        <authorList>
            <person name="Kijpornyongpan T."/>
            <person name="Mondo S.J."/>
            <person name="Barry K."/>
            <person name="Sandor L."/>
            <person name="Lee J."/>
            <person name="Lipzen A."/>
            <person name="Pangilinan J."/>
            <person name="LaButti K."/>
            <person name="Hainaut M."/>
            <person name="Henrissat B."/>
            <person name="Grigoriev I.V."/>
            <person name="Spatafora J.W."/>
            <person name="Aime M.C."/>
        </authorList>
    </citation>
    <scope>NUCLEOTIDE SEQUENCE [LARGE SCALE GENOMIC DNA]</scope>
    <source>
        <strain evidence="1 2">MCA 4658</strain>
    </source>
</reference>
<sequence>MNSFDAISTAFTSAPSHLPAAFTIVLATAKSQIHAARPAPPDLGADHADRCKSTLESQMPHRVGVKFSRKLALPRIL</sequence>
<dbReference type="EMBL" id="KZ819419">
    <property type="protein sequence ID" value="PWN40379.1"/>
    <property type="molecule type" value="Genomic_DNA"/>
</dbReference>
<proteinExistence type="predicted"/>
<protein>
    <submittedName>
        <fullName evidence="1">Uncharacterized protein</fullName>
    </submittedName>
</protein>
<organism evidence="1 2">
    <name type="scientific">Ceraceosorus guamensis</name>
    <dbReference type="NCBI Taxonomy" id="1522189"/>
    <lineage>
        <taxon>Eukaryota</taxon>
        <taxon>Fungi</taxon>
        <taxon>Dikarya</taxon>
        <taxon>Basidiomycota</taxon>
        <taxon>Ustilaginomycotina</taxon>
        <taxon>Exobasidiomycetes</taxon>
        <taxon>Ceraceosorales</taxon>
        <taxon>Ceraceosoraceae</taxon>
        <taxon>Ceraceosorus</taxon>
    </lineage>
</organism>
<evidence type="ECO:0000313" key="2">
    <source>
        <dbReference type="Proteomes" id="UP000245783"/>
    </source>
</evidence>
<evidence type="ECO:0000313" key="1">
    <source>
        <dbReference type="EMBL" id="PWN40379.1"/>
    </source>
</evidence>
<dbReference type="AlphaFoldDB" id="A0A316VRV0"/>
<dbReference type="GeneID" id="37032931"/>
<dbReference type="RefSeq" id="XP_025367539.1">
    <property type="nucleotide sequence ID" value="XM_025511061.1"/>
</dbReference>
<dbReference type="Proteomes" id="UP000245783">
    <property type="component" value="Unassembled WGS sequence"/>
</dbReference>
<name>A0A316VRV0_9BASI</name>
<accession>A0A316VRV0</accession>
<keyword evidence="2" id="KW-1185">Reference proteome</keyword>
<gene>
    <name evidence="1" type="ORF">IE81DRAFT_222819</name>
</gene>
<dbReference type="InParanoid" id="A0A316VRV0"/>